<accession>A0A8R1YP65</accession>
<gene>
    <name evidence="2" type="primary">WBGene00274128</name>
</gene>
<organism evidence="2 3">
    <name type="scientific">Pristionchus pacificus</name>
    <name type="common">Parasitic nematode worm</name>
    <dbReference type="NCBI Taxonomy" id="54126"/>
    <lineage>
        <taxon>Eukaryota</taxon>
        <taxon>Metazoa</taxon>
        <taxon>Ecdysozoa</taxon>
        <taxon>Nematoda</taxon>
        <taxon>Chromadorea</taxon>
        <taxon>Rhabditida</taxon>
        <taxon>Rhabditina</taxon>
        <taxon>Diplogasteromorpha</taxon>
        <taxon>Diplogasteroidea</taxon>
        <taxon>Neodiplogasteridae</taxon>
        <taxon>Pristionchus</taxon>
    </lineage>
</organism>
<sequence length="529" mass="60611">MSYALIKQNGVYTITDFTLLIGGAYTRGYTVQVRNESDELEDAIFIGMGREREMMELKESEEAAGNPKGRGRKRGAPKPLFTLHSPHRGNPTVLPEEEDNQSGVEEIDETTTRSLRPRRSTRSRDPSPHIDLSRDSSPALAVPSAPPPSSIPFDPQWLLDSIRSIVREEVKSIVREEEKEVKKRLDSIVDYINRREGRELTQRNCVEKIAQTLVSNESQHDHVEKKLDDLSTLVDKAIKHLPSAPSEFNYDQFGMCEPEVANCESDLPSFVVFAARLADKLFPDQLSLPFKRRDPARILWLTQCLIRRRKWSLGNDITQNMSQVRNRIDTNARNYVKRIAQGRTAVDRMPKHNIRDVGGKFAPRKRPIQKATVPSTSSSAPSYPPYSSLMIRPNSSQGFAQSRHTYPTSHQLDHDTPTTSRSIVNQYSHNPPNYDARVSRNPLPQQAYVPRSLFSHRNSIAPVRADYGRMESTSPHDVPYLYDYNELDDRDYRDETEYTNNNSLFDDEWEEEIGESLYSESTYQIKRRV</sequence>
<dbReference type="AlphaFoldDB" id="A0A2A6BNF1"/>
<feature type="compositionally biased region" description="Polar residues" evidence="1">
    <location>
        <begin position="417"/>
        <end position="431"/>
    </location>
</feature>
<feature type="compositionally biased region" description="Acidic residues" evidence="1">
    <location>
        <begin position="95"/>
        <end position="109"/>
    </location>
</feature>
<feature type="compositionally biased region" description="Polar residues" evidence="1">
    <location>
        <begin position="397"/>
        <end position="410"/>
    </location>
</feature>
<evidence type="ECO:0000313" key="2">
    <source>
        <dbReference type="EnsemblMetazoa" id="PPA35759.1"/>
    </source>
</evidence>
<dbReference type="EnsemblMetazoa" id="PPA35759.1">
    <property type="protein sequence ID" value="PPA35759.1"/>
    <property type="gene ID" value="WBGene00274128"/>
</dbReference>
<name>A0A2A6BNF1_PRIPA</name>
<accession>A0A2A6BNF1</accession>
<feature type="region of interest" description="Disordered" evidence="1">
    <location>
        <begin position="397"/>
        <end position="439"/>
    </location>
</feature>
<evidence type="ECO:0000313" key="3">
    <source>
        <dbReference type="Proteomes" id="UP000005239"/>
    </source>
</evidence>
<evidence type="ECO:0000256" key="1">
    <source>
        <dbReference type="SAM" id="MobiDB-lite"/>
    </source>
</evidence>
<reference evidence="2" key="2">
    <citation type="submission" date="2022-06" db="UniProtKB">
        <authorList>
            <consortium name="EnsemblMetazoa"/>
        </authorList>
    </citation>
    <scope>IDENTIFICATION</scope>
    <source>
        <strain evidence="2">PS312</strain>
    </source>
</reference>
<reference evidence="3" key="1">
    <citation type="journal article" date="2008" name="Nat. Genet.">
        <title>The Pristionchus pacificus genome provides a unique perspective on nematode lifestyle and parasitism.</title>
        <authorList>
            <person name="Dieterich C."/>
            <person name="Clifton S.W."/>
            <person name="Schuster L.N."/>
            <person name="Chinwalla A."/>
            <person name="Delehaunty K."/>
            <person name="Dinkelacker I."/>
            <person name="Fulton L."/>
            <person name="Fulton R."/>
            <person name="Godfrey J."/>
            <person name="Minx P."/>
            <person name="Mitreva M."/>
            <person name="Roeseler W."/>
            <person name="Tian H."/>
            <person name="Witte H."/>
            <person name="Yang S.P."/>
            <person name="Wilson R.K."/>
            <person name="Sommer R.J."/>
        </authorList>
    </citation>
    <scope>NUCLEOTIDE SEQUENCE [LARGE SCALE GENOMIC DNA]</scope>
    <source>
        <strain evidence="3">PS312</strain>
    </source>
</reference>
<feature type="region of interest" description="Disordered" evidence="1">
    <location>
        <begin position="56"/>
        <end position="154"/>
    </location>
</feature>
<dbReference type="Proteomes" id="UP000005239">
    <property type="component" value="Unassembled WGS sequence"/>
</dbReference>
<proteinExistence type="predicted"/>
<protein>
    <submittedName>
        <fullName evidence="2">Uncharacterized protein</fullName>
    </submittedName>
</protein>
<keyword evidence="3" id="KW-1185">Reference proteome</keyword>
<feature type="compositionally biased region" description="Basic and acidic residues" evidence="1">
    <location>
        <begin position="122"/>
        <end position="134"/>
    </location>
</feature>